<sequence>MTSTHVHPLCELMTGEIRVDELDLWVLDRVESEAEEVVA</sequence>
<dbReference type="AlphaFoldDB" id="A0A1M4YUN9"/>
<protein>
    <submittedName>
        <fullName evidence="1">Uncharacterized protein</fullName>
    </submittedName>
</protein>
<reference evidence="2" key="1">
    <citation type="submission" date="2016-11" db="EMBL/GenBank/DDBJ databases">
        <authorList>
            <person name="Varghese N."/>
            <person name="Submissions S."/>
        </authorList>
    </citation>
    <scope>NUCLEOTIDE SEQUENCE [LARGE SCALE GENOMIC DNA]</scope>
    <source>
        <strain evidence="2">DSM 14834</strain>
    </source>
</reference>
<name>A0A1M4YUN9_9GAMM</name>
<organism evidence="1 2">
    <name type="scientific">Thermomonas hydrothermalis</name>
    <dbReference type="NCBI Taxonomy" id="213588"/>
    <lineage>
        <taxon>Bacteria</taxon>
        <taxon>Pseudomonadati</taxon>
        <taxon>Pseudomonadota</taxon>
        <taxon>Gammaproteobacteria</taxon>
        <taxon>Lysobacterales</taxon>
        <taxon>Lysobacteraceae</taxon>
        <taxon>Thermomonas</taxon>
    </lineage>
</organism>
<dbReference type="Proteomes" id="UP000242857">
    <property type="component" value="Unassembled WGS sequence"/>
</dbReference>
<evidence type="ECO:0000313" key="1">
    <source>
        <dbReference type="EMBL" id="SHF09473.1"/>
    </source>
</evidence>
<evidence type="ECO:0000313" key="2">
    <source>
        <dbReference type="Proteomes" id="UP000242857"/>
    </source>
</evidence>
<keyword evidence="2" id="KW-1185">Reference proteome</keyword>
<accession>A0A1M4YUN9</accession>
<dbReference type="STRING" id="213588.SAMN02745204_01776"/>
<proteinExistence type="predicted"/>
<dbReference type="EMBL" id="FQUK01000030">
    <property type="protein sequence ID" value="SHF09473.1"/>
    <property type="molecule type" value="Genomic_DNA"/>
</dbReference>
<gene>
    <name evidence="1" type="ORF">SAMN02745204_01776</name>
</gene>